<feature type="compositionally biased region" description="Basic and acidic residues" evidence="1">
    <location>
        <begin position="316"/>
        <end position="325"/>
    </location>
</feature>
<name>A0AA36CHH4_9BILA</name>
<feature type="region of interest" description="Disordered" evidence="1">
    <location>
        <begin position="164"/>
        <end position="228"/>
    </location>
</feature>
<feature type="compositionally biased region" description="Polar residues" evidence="1">
    <location>
        <begin position="207"/>
        <end position="218"/>
    </location>
</feature>
<feature type="non-terminal residue" evidence="2">
    <location>
        <position position="1"/>
    </location>
</feature>
<keyword evidence="3" id="KW-1185">Reference proteome</keyword>
<feature type="compositionally biased region" description="Basic and acidic residues" evidence="1">
    <location>
        <begin position="418"/>
        <end position="430"/>
    </location>
</feature>
<organism evidence="2 3">
    <name type="scientific">Mesorhabditis spiculigera</name>
    <dbReference type="NCBI Taxonomy" id="96644"/>
    <lineage>
        <taxon>Eukaryota</taxon>
        <taxon>Metazoa</taxon>
        <taxon>Ecdysozoa</taxon>
        <taxon>Nematoda</taxon>
        <taxon>Chromadorea</taxon>
        <taxon>Rhabditida</taxon>
        <taxon>Rhabditina</taxon>
        <taxon>Rhabditomorpha</taxon>
        <taxon>Rhabditoidea</taxon>
        <taxon>Rhabditidae</taxon>
        <taxon>Mesorhabditinae</taxon>
        <taxon>Mesorhabditis</taxon>
    </lineage>
</organism>
<evidence type="ECO:0000313" key="2">
    <source>
        <dbReference type="EMBL" id="CAJ0569129.1"/>
    </source>
</evidence>
<accession>A0AA36CHH4</accession>
<evidence type="ECO:0000256" key="1">
    <source>
        <dbReference type="SAM" id="MobiDB-lite"/>
    </source>
</evidence>
<feature type="region of interest" description="Disordered" evidence="1">
    <location>
        <begin position="39"/>
        <end position="145"/>
    </location>
</feature>
<dbReference type="Proteomes" id="UP001177023">
    <property type="component" value="Unassembled WGS sequence"/>
</dbReference>
<feature type="compositionally biased region" description="Basic and acidic residues" evidence="1">
    <location>
        <begin position="112"/>
        <end position="131"/>
    </location>
</feature>
<feature type="region of interest" description="Disordered" evidence="1">
    <location>
        <begin position="413"/>
        <end position="439"/>
    </location>
</feature>
<feature type="compositionally biased region" description="Basic residues" evidence="1">
    <location>
        <begin position="54"/>
        <end position="65"/>
    </location>
</feature>
<feature type="region of interest" description="Disordered" evidence="1">
    <location>
        <begin position="1"/>
        <end position="22"/>
    </location>
</feature>
<feature type="compositionally biased region" description="Basic and acidic residues" evidence="1">
    <location>
        <begin position="66"/>
        <end position="99"/>
    </location>
</feature>
<reference evidence="2" key="1">
    <citation type="submission" date="2023-06" db="EMBL/GenBank/DDBJ databases">
        <authorList>
            <person name="Delattre M."/>
        </authorList>
    </citation>
    <scope>NUCLEOTIDE SEQUENCE</scope>
    <source>
        <strain evidence="2">AF72</strain>
    </source>
</reference>
<proteinExistence type="predicted"/>
<dbReference type="AlphaFoldDB" id="A0AA36CHH4"/>
<sequence length="439" mass="49930">MGKRDPTLPIPPPEEQSMILDAPVLTKEITVKEELAVDVSHECSDDSETLSPRRSSRKIKKTSRILGRDRKRLSFNEEDDSPLRETPPRRAKAIEDDTRRRRASGAPDEGEEVRRRPDRTEGYQGRTERLTPTRSPAQCPAASHPSNVLRAVWLVSSRGPPYEPLCGANDDQASKATTRTIDRYKRKRKMSRKMRESIYGEDDDETPLSSPIAKSSPNKAELDQDQDGELQKFFDENVEADDPYAHLLDNVGPGWESNASDGEDIVVIGEQKPAPIFGSGQRIRDRRDSTNALKRVTQSIESRELNGDYWKPVATSREERARPSEDESEQDEEEAAQIRRKIPFRYMLDEELPYKMEEEMPRKKRMHILKSASGIRPHWSSSVITSAFGKMGLDDSSRNSVKNVLKAVDQMHRWRSTSGEEPKDVLDDLTRPAPFPGRQ</sequence>
<feature type="compositionally biased region" description="Acidic residues" evidence="1">
    <location>
        <begin position="326"/>
        <end position="335"/>
    </location>
</feature>
<comment type="caution">
    <text evidence="2">The sequence shown here is derived from an EMBL/GenBank/DDBJ whole genome shotgun (WGS) entry which is preliminary data.</text>
</comment>
<evidence type="ECO:0000313" key="3">
    <source>
        <dbReference type="Proteomes" id="UP001177023"/>
    </source>
</evidence>
<dbReference type="EMBL" id="CATQJA010001943">
    <property type="protein sequence ID" value="CAJ0569129.1"/>
    <property type="molecule type" value="Genomic_DNA"/>
</dbReference>
<gene>
    <name evidence="2" type="ORF">MSPICULIGERA_LOCUS7620</name>
</gene>
<feature type="region of interest" description="Disordered" evidence="1">
    <location>
        <begin position="304"/>
        <end position="338"/>
    </location>
</feature>
<protein>
    <submittedName>
        <fullName evidence="2">Uncharacterized protein</fullName>
    </submittedName>
</protein>